<dbReference type="HOGENOM" id="CLU_2489536_0_0_1"/>
<dbReference type="OrthoDB" id="20872at2759"/>
<dbReference type="RefSeq" id="XP_007316326.1">
    <property type="nucleotide sequence ID" value="XM_007316264.1"/>
</dbReference>
<dbReference type="SMART" id="SM00248">
    <property type="entry name" value="ANK"/>
    <property type="match status" value="2"/>
</dbReference>
<organism>
    <name type="scientific">Serpula lacrymans var. lacrymans (strain S7.9)</name>
    <name type="common">Dry rot fungus</name>
    <dbReference type="NCBI Taxonomy" id="578457"/>
    <lineage>
        <taxon>Eukaryota</taxon>
        <taxon>Fungi</taxon>
        <taxon>Dikarya</taxon>
        <taxon>Basidiomycota</taxon>
        <taxon>Agaricomycotina</taxon>
        <taxon>Agaricomycetes</taxon>
        <taxon>Agaricomycetidae</taxon>
        <taxon>Boletales</taxon>
        <taxon>Coniophorineae</taxon>
        <taxon>Serpulaceae</taxon>
        <taxon>Serpula</taxon>
    </lineage>
</organism>
<proteinExistence type="predicted"/>
<dbReference type="Gene3D" id="1.25.40.20">
    <property type="entry name" value="Ankyrin repeat-containing domain"/>
    <property type="match status" value="1"/>
</dbReference>
<reference evidence="1" key="1">
    <citation type="submission" date="2011-04" db="EMBL/GenBank/DDBJ databases">
        <title>Evolution of plant cell wall degrading machinery underlies the functional diversity of forest fungi.</title>
        <authorList>
            <consortium name="US DOE Joint Genome Institute (JGI-PGF)"/>
            <person name="Eastwood D.C."/>
            <person name="Floudas D."/>
            <person name="Binder M."/>
            <person name="Majcherczyk A."/>
            <person name="Schneider P."/>
            <person name="Aerts A."/>
            <person name="Asiegbu F.O."/>
            <person name="Baker S.E."/>
            <person name="Barry K."/>
            <person name="Bendiksby M."/>
            <person name="Blumentritt M."/>
            <person name="Coutinho P.M."/>
            <person name="Cullen D."/>
            <person name="Cullen D."/>
            <person name="Gathman A."/>
            <person name="Goodell B."/>
            <person name="Henrissat B."/>
            <person name="Ihrmark K."/>
            <person name="Kauserud H."/>
            <person name="Kohler A."/>
            <person name="LaButti K."/>
            <person name="Lapidus A."/>
            <person name="Lavin J.L."/>
            <person name="Lee Y.-H."/>
            <person name="Lindquist E."/>
            <person name="Lilly W."/>
            <person name="Lucas S."/>
            <person name="Morin E."/>
            <person name="Murat C."/>
            <person name="Oguiza J.A."/>
            <person name="Park J."/>
            <person name="Pisabarro A.G."/>
            <person name="Riley R."/>
            <person name="Rosling A."/>
            <person name="Salamov A."/>
            <person name="Schmidt O."/>
            <person name="Schmutz J."/>
            <person name="Skrede I."/>
            <person name="Stenlid J."/>
            <person name="Wiebenga A."/>
            <person name="Xie X."/>
            <person name="Kues U."/>
            <person name="Hibbett D.S."/>
            <person name="Hoffmeister D."/>
            <person name="Hogberg N."/>
            <person name="Martin F."/>
            <person name="Grigoriev I.V."/>
            <person name="Watkinson S.C."/>
        </authorList>
    </citation>
    <scope>NUCLEOTIDE SEQUENCE</scope>
    <source>
        <strain evidence="1">S7.9</strain>
    </source>
</reference>
<evidence type="ECO:0000313" key="1">
    <source>
        <dbReference type="EMBL" id="EGO26153.1"/>
    </source>
</evidence>
<name>F8NQS7_SERL9</name>
<feature type="non-terminal residue" evidence="1">
    <location>
        <position position="87"/>
    </location>
</feature>
<dbReference type="InterPro" id="IPR002110">
    <property type="entry name" value="Ankyrin_rpt"/>
</dbReference>
<dbReference type="SUPFAM" id="SSF48403">
    <property type="entry name" value="Ankyrin repeat"/>
    <property type="match status" value="1"/>
</dbReference>
<protein>
    <submittedName>
        <fullName evidence="1">Uncharacterized protein</fullName>
    </submittedName>
</protein>
<dbReference type="InterPro" id="IPR036770">
    <property type="entry name" value="Ankyrin_rpt-contain_sf"/>
</dbReference>
<dbReference type="Proteomes" id="UP000008064">
    <property type="component" value="Unassembled WGS sequence"/>
</dbReference>
<dbReference type="EMBL" id="GL945432">
    <property type="protein sequence ID" value="EGO26153.1"/>
    <property type="molecule type" value="Genomic_DNA"/>
</dbReference>
<dbReference type="GeneID" id="18811103"/>
<feature type="non-terminal residue" evidence="1">
    <location>
        <position position="1"/>
    </location>
</feature>
<dbReference type="Pfam" id="PF12796">
    <property type="entry name" value="Ank_2"/>
    <property type="match status" value="1"/>
</dbReference>
<gene>
    <name evidence="1" type="ORF">SERLADRAFT_384450</name>
</gene>
<accession>F8NQS7</accession>
<dbReference type="KEGG" id="sla:SERLADRAFT_384450"/>
<dbReference type="AlphaFoldDB" id="F8NQS7"/>
<sequence length="87" mass="9625">MTRDLLAHPGIDVNTANKAGDTPLITVVDKGYTTVAEMLLAHPDINVNSRNKGGKTAFHHVIRYGGYQNANHRRMTRLLLSKDSIEI</sequence>